<dbReference type="KEGG" id="cbae:COR50_00500"/>
<dbReference type="EMBL" id="CP023777">
    <property type="protein sequence ID" value="ATL45759.1"/>
    <property type="molecule type" value="Genomic_DNA"/>
</dbReference>
<organism evidence="3 4">
    <name type="scientific">Chitinophaga caeni</name>
    <dbReference type="NCBI Taxonomy" id="2029983"/>
    <lineage>
        <taxon>Bacteria</taxon>
        <taxon>Pseudomonadati</taxon>
        <taxon>Bacteroidota</taxon>
        <taxon>Chitinophagia</taxon>
        <taxon>Chitinophagales</taxon>
        <taxon>Chitinophagaceae</taxon>
        <taxon>Chitinophaga</taxon>
    </lineage>
</organism>
<keyword evidence="1" id="KW-0378">Hydrolase</keyword>
<dbReference type="InterPro" id="IPR052043">
    <property type="entry name" value="PolySaccharide_Degr_Enz"/>
</dbReference>
<keyword evidence="4" id="KW-1185">Reference proteome</keyword>
<evidence type="ECO:0000256" key="2">
    <source>
        <dbReference type="SAM" id="SignalP"/>
    </source>
</evidence>
<protein>
    <recommendedName>
        <fullName evidence="5">DUF4861 domain-containing protein</fullName>
    </recommendedName>
</protein>
<evidence type="ECO:0008006" key="5">
    <source>
        <dbReference type="Google" id="ProtNLM"/>
    </source>
</evidence>
<evidence type="ECO:0000313" key="3">
    <source>
        <dbReference type="EMBL" id="ATL45759.1"/>
    </source>
</evidence>
<proteinExistence type="predicted"/>
<dbReference type="InterPro" id="IPR012341">
    <property type="entry name" value="6hp_glycosidase-like_sf"/>
</dbReference>
<dbReference type="PANTHER" id="PTHR33886:SF8">
    <property type="entry name" value="UNSATURATED RHAMNOGALACTURONAN HYDROLASE (EUROFUNG)"/>
    <property type="match status" value="1"/>
</dbReference>
<dbReference type="OrthoDB" id="258246at2"/>
<keyword evidence="2" id="KW-0732">Signal</keyword>
<dbReference type="Gene3D" id="1.50.10.10">
    <property type="match status" value="1"/>
</dbReference>
<dbReference type="Pfam" id="PF07470">
    <property type="entry name" value="Glyco_hydro_88"/>
    <property type="match status" value="1"/>
</dbReference>
<dbReference type="Pfam" id="PF16153">
    <property type="entry name" value="DUF4861"/>
    <property type="match status" value="1"/>
</dbReference>
<dbReference type="PANTHER" id="PTHR33886">
    <property type="entry name" value="UNSATURATED RHAMNOGALACTURONAN HYDROLASE (EUROFUNG)"/>
    <property type="match status" value="1"/>
</dbReference>
<dbReference type="GO" id="GO:0005975">
    <property type="term" value="P:carbohydrate metabolic process"/>
    <property type="evidence" value="ECO:0007669"/>
    <property type="project" value="InterPro"/>
</dbReference>
<dbReference type="InterPro" id="IPR032342">
    <property type="entry name" value="DUF4861"/>
</dbReference>
<name>A0A291QP36_9BACT</name>
<dbReference type="Proteomes" id="UP000220133">
    <property type="component" value="Chromosome"/>
</dbReference>
<dbReference type="GO" id="GO:0016787">
    <property type="term" value="F:hydrolase activity"/>
    <property type="evidence" value="ECO:0007669"/>
    <property type="project" value="UniProtKB-KW"/>
</dbReference>
<evidence type="ECO:0000256" key="1">
    <source>
        <dbReference type="ARBA" id="ARBA00022801"/>
    </source>
</evidence>
<reference evidence="3 4" key="1">
    <citation type="submission" date="2017-10" db="EMBL/GenBank/DDBJ databases">
        <title>Paenichitinophaga pekingensis gen. nov., sp. nov., isolated from activated sludge.</title>
        <authorList>
            <person name="Jin D."/>
            <person name="Kong X."/>
            <person name="Deng Y."/>
            <person name="Bai Z."/>
        </authorList>
    </citation>
    <scope>NUCLEOTIDE SEQUENCE [LARGE SCALE GENOMIC DNA]</scope>
    <source>
        <strain evidence="3 4">13</strain>
    </source>
</reference>
<evidence type="ECO:0000313" key="4">
    <source>
        <dbReference type="Proteomes" id="UP000220133"/>
    </source>
</evidence>
<accession>A0A291QP36</accession>
<sequence length="730" mass="82025">MKCKLLTLICLSIGLVNTSLFAKSNIDTTLNPAANLSIMKRVADWQIGNLEYKGWKHGKTDWTYGALYAGMFKFSRWANDAKYQNWLVQIGKDNDWNTGPRRFFADDYCVGQTYSQLSRVYKDTNMISLWKRQADSIIAAPHDVSLDWVNHVHMKEWAWCDALFMGPPALAYLATATGERKYLDIADKLWWKTTAYLYDTDEHLYFRDQRYFGKKEANGKKVFWSRGNGWVMGGLVRVLDNMPTDYPARSKYIRLYKEMAVKVASLQAEDGTWRAALLDPDNYPSKETSGTGFFCYALAWGINHGILSKDEFLPVVTKAWNALRGCVQKNGKLGFVQVIAAAPGHATADDTEVYGIGAFLLAGSEMIRLAENELKLHALLLENNLGVERNDLVEIDYPAFAKAMGTSGNKPFKLLNVLTGEEIPYQVSYEGAKKAQQILLLAPLVPAGKMLIVKEDAAATKIEPKVYGRYVPERKDDFAWENERVAFRMYGKALEATNENAFGIDVWSKRTTNLVINRWYKTNDYHHDNGEGMDYYSVGFSLGAGDMAPVIGDSIIYSKNYRKYQVLDQGPLRFTFRLEYDAWTVGDNSVKVSKTISLDAGSQLNKCQVVYSYKGKQSLPVVIGIVKRKDPGTFLLNERQGSMAYWEPAHGNDGITGVASILPSGNKGLSVDHQHLKIATTANSGETITYFTGAAWSKGGLYTNSKEWFKYVDQFAAKLQFPVTVVLPSK</sequence>
<dbReference type="InterPro" id="IPR010905">
    <property type="entry name" value="Glyco_hydro_88"/>
</dbReference>
<gene>
    <name evidence="3" type="ORF">COR50_00500</name>
</gene>
<feature type="chain" id="PRO_5012335457" description="DUF4861 domain-containing protein" evidence="2">
    <location>
        <begin position="23"/>
        <end position="730"/>
    </location>
</feature>
<feature type="signal peptide" evidence="2">
    <location>
        <begin position="1"/>
        <end position="22"/>
    </location>
</feature>
<dbReference type="InterPro" id="IPR008928">
    <property type="entry name" value="6-hairpin_glycosidase_sf"/>
</dbReference>
<dbReference type="SUPFAM" id="SSF48208">
    <property type="entry name" value="Six-hairpin glycosidases"/>
    <property type="match status" value="1"/>
</dbReference>
<dbReference type="AlphaFoldDB" id="A0A291QP36"/>